<keyword evidence="2" id="KW-1185">Reference proteome</keyword>
<accession>A0ABR6THA1</accession>
<dbReference type="RefSeq" id="WP_185710771.1">
    <property type="nucleotide sequence ID" value="NZ_JAAXCZ010000026.1"/>
</dbReference>
<protein>
    <submittedName>
        <fullName evidence="1">Plasmid replication protein RepB</fullName>
    </submittedName>
</protein>
<sequence length="86" mass="9355">MAAMDIQSMRSLFDVGVLQEAIIAPAPMEAGSWILLVQKSDGTLEHMTVARSKRQKIYKSLDSAVADVTRVGFKSMKLSVAMLNVA</sequence>
<dbReference type="EMBL" id="JAAXCZ010000026">
    <property type="protein sequence ID" value="MBC2385320.1"/>
    <property type="molecule type" value="Genomic_DNA"/>
</dbReference>
<dbReference type="Proteomes" id="UP000534677">
    <property type="component" value="Unassembled WGS sequence"/>
</dbReference>
<gene>
    <name evidence="1" type="ORF">HF209_30660</name>
</gene>
<organism evidence="1 2">
    <name type="scientific">Pseudomonas cremoris</name>
    <dbReference type="NCBI Taxonomy" id="2724178"/>
    <lineage>
        <taxon>Bacteria</taxon>
        <taxon>Pseudomonadati</taxon>
        <taxon>Pseudomonadota</taxon>
        <taxon>Gammaproteobacteria</taxon>
        <taxon>Pseudomonadales</taxon>
        <taxon>Pseudomonadaceae</taxon>
        <taxon>Pseudomonas</taxon>
    </lineage>
</organism>
<evidence type="ECO:0000313" key="1">
    <source>
        <dbReference type="EMBL" id="MBC2385320.1"/>
    </source>
</evidence>
<proteinExistence type="predicted"/>
<comment type="caution">
    <text evidence="1">The sequence shown here is derived from an EMBL/GenBank/DDBJ whole genome shotgun (WGS) entry which is preliminary data.</text>
</comment>
<evidence type="ECO:0000313" key="2">
    <source>
        <dbReference type="Proteomes" id="UP000534677"/>
    </source>
</evidence>
<name>A0ABR6THA1_9PSED</name>
<reference evidence="1 2" key="1">
    <citation type="submission" date="2020-04" db="EMBL/GenBank/DDBJ databases">
        <title>Pseudomonas crami sp. nov., a novel proteolytic bacterial species isolated from cream.</title>
        <authorList>
            <person name="Hofmann K."/>
            <person name="Woller A."/>
            <person name="Huptas C."/>
            <person name="Wenning M."/>
            <person name="Scherer S."/>
            <person name="Doll E.V."/>
        </authorList>
    </citation>
    <scope>NUCLEOTIDE SEQUENCE [LARGE SCALE GENOMIC DNA]</scope>
    <source>
        <strain evidence="1 2">WS 5096</strain>
    </source>
</reference>